<dbReference type="InterPro" id="IPR000595">
    <property type="entry name" value="cNMP-bd_dom"/>
</dbReference>
<keyword evidence="5 7" id="KW-0067">ATP-binding</keyword>
<dbReference type="GO" id="GO:0004674">
    <property type="term" value="F:protein serine/threonine kinase activity"/>
    <property type="evidence" value="ECO:0007669"/>
    <property type="project" value="UniProtKB-KW"/>
</dbReference>
<name>A0A916N7X8_9PROT</name>
<evidence type="ECO:0000256" key="4">
    <source>
        <dbReference type="ARBA" id="ARBA00022777"/>
    </source>
</evidence>
<protein>
    <submittedName>
        <fullName evidence="10">Serine/threonine protein kinase</fullName>
    </submittedName>
</protein>
<evidence type="ECO:0000256" key="3">
    <source>
        <dbReference type="ARBA" id="ARBA00022741"/>
    </source>
</evidence>
<dbReference type="PROSITE" id="PS50011">
    <property type="entry name" value="PROTEIN_KINASE_DOM"/>
    <property type="match status" value="1"/>
</dbReference>
<evidence type="ECO:0000313" key="10">
    <source>
        <dbReference type="EMBL" id="CAG4882623.1"/>
    </source>
</evidence>
<dbReference type="InterPro" id="IPR008271">
    <property type="entry name" value="Ser/Thr_kinase_AS"/>
</dbReference>
<dbReference type="PROSITE" id="PS00107">
    <property type="entry name" value="PROTEIN_KINASE_ATP"/>
    <property type="match status" value="1"/>
</dbReference>
<evidence type="ECO:0000256" key="7">
    <source>
        <dbReference type="PROSITE-ProRule" id="PRU10141"/>
    </source>
</evidence>
<dbReference type="RefSeq" id="WP_220634680.1">
    <property type="nucleotide sequence ID" value="NZ_CAJQUM010000001.1"/>
</dbReference>
<dbReference type="InterPro" id="IPR018490">
    <property type="entry name" value="cNMP-bd_dom_sf"/>
</dbReference>
<keyword evidence="10" id="KW-0723">Serine/threonine-protein kinase</keyword>
<dbReference type="SMART" id="SM00220">
    <property type="entry name" value="S_TKc"/>
    <property type="match status" value="1"/>
</dbReference>
<dbReference type="Pfam" id="PF00069">
    <property type="entry name" value="Pkinase"/>
    <property type="match status" value="1"/>
</dbReference>
<dbReference type="InterPro" id="IPR017441">
    <property type="entry name" value="Protein_kinase_ATP_BS"/>
</dbReference>
<gene>
    <name evidence="10" type="ORF">GTOL_10505</name>
</gene>
<dbReference type="PANTHER" id="PTHR43289:SF6">
    <property type="entry name" value="SERINE_THREONINE-PROTEIN KINASE NEKL-3"/>
    <property type="match status" value="1"/>
</dbReference>
<dbReference type="CDD" id="cd14014">
    <property type="entry name" value="STKc_PknB_like"/>
    <property type="match status" value="1"/>
</dbReference>
<dbReference type="GO" id="GO:0030553">
    <property type="term" value="F:cGMP binding"/>
    <property type="evidence" value="ECO:0007669"/>
    <property type="project" value="UniProtKB-KW"/>
</dbReference>
<organism evidence="10 11">
    <name type="scientific">Georgfuchsia toluolica</name>
    <dbReference type="NCBI Taxonomy" id="424218"/>
    <lineage>
        <taxon>Bacteria</taxon>
        <taxon>Pseudomonadati</taxon>
        <taxon>Pseudomonadota</taxon>
        <taxon>Betaproteobacteria</taxon>
        <taxon>Nitrosomonadales</taxon>
        <taxon>Sterolibacteriaceae</taxon>
        <taxon>Georgfuchsia</taxon>
    </lineage>
</organism>
<dbReference type="PROSITE" id="PS00108">
    <property type="entry name" value="PROTEIN_KINASE_ST"/>
    <property type="match status" value="1"/>
</dbReference>
<dbReference type="CDD" id="cd00038">
    <property type="entry name" value="CAP_ED"/>
    <property type="match status" value="1"/>
</dbReference>
<keyword evidence="3 7" id="KW-0547">Nucleotide-binding</keyword>
<dbReference type="Gene3D" id="1.10.510.10">
    <property type="entry name" value="Transferase(Phosphotransferase) domain 1"/>
    <property type="match status" value="1"/>
</dbReference>
<sequence>MNSNPAIERSDSIGKYQLLRELGSGATSTVYLARDRFQQRDVAIKVIHANQLDGEAGMLFQRMFFSEATLVGRLQHPHVVELLDAGIDDNDCYIVMEYVEGTTLEKLCVPGRLAPFDTVADIVYKCCKGLSFAQRHGLVHRDIKPANILMGRDGSIKVTDFGAAVSMKTAQVTHVSGLGSVAYMSPQQIHGHSLTFQTDIYSLGVVLFKMLTGCTPFNAESLADLGDMITGTDVPAPSKLRREVPPQLDAIVRRATARDLDRRYRTWDEFAADLARFAAGAPRTTRIISEKEKFKTLRELPVLAGLSDTEIGAILPGTTWRDFPPNARVLSEDDKGYSFSILVEGELKVVKGGRTIGEIHSGDWFGEIAYLTRGRVRRTVSLVSDSSVRTVEFNPDLVWVLLEGAERKVDAILLDRLALRLTEANEKLSRISTEDKMDTYSDVRGNAG</sequence>
<accession>A0A916N7X8</accession>
<keyword evidence="2" id="KW-0808">Transferase</keyword>
<dbReference type="EMBL" id="CAJQUM010000001">
    <property type="protein sequence ID" value="CAG4882623.1"/>
    <property type="molecule type" value="Genomic_DNA"/>
</dbReference>
<dbReference type="InterPro" id="IPR000719">
    <property type="entry name" value="Prot_kinase_dom"/>
</dbReference>
<dbReference type="GO" id="GO:0005524">
    <property type="term" value="F:ATP binding"/>
    <property type="evidence" value="ECO:0007669"/>
    <property type="project" value="UniProtKB-UniRule"/>
</dbReference>
<dbReference type="PROSITE" id="PS50042">
    <property type="entry name" value="CNMP_BINDING_3"/>
    <property type="match status" value="1"/>
</dbReference>
<dbReference type="InterPro" id="IPR014710">
    <property type="entry name" value="RmlC-like_jellyroll"/>
</dbReference>
<evidence type="ECO:0000256" key="1">
    <source>
        <dbReference type="ARBA" id="ARBA00022535"/>
    </source>
</evidence>
<dbReference type="Gene3D" id="3.30.200.20">
    <property type="entry name" value="Phosphorylase Kinase, domain 1"/>
    <property type="match status" value="1"/>
</dbReference>
<reference evidence="10" key="1">
    <citation type="submission" date="2021-04" db="EMBL/GenBank/DDBJ databases">
        <authorList>
            <person name="Hornung B."/>
        </authorList>
    </citation>
    <scope>NUCLEOTIDE SEQUENCE</scope>
    <source>
        <strain evidence="10">G5G6</strain>
    </source>
</reference>
<dbReference type="AlphaFoldDB" id="A0A916N7X8"/>
<evidence type="ECO:0000313" key="11">
    <source>
        <dbReference type="Proteomes" id="UP000742786"/>
    </source>
</evidence>
<dbReference type="SUPFAM" id="SSF51206">
    <property type="entry name" value="cAMP-binding domain-like"/>
    <property type="match status" value="1"/>
</dbReference>
<dbReference type="PANTHER" id="PTHR43289">
    <property type="entry name" value="MITOGEN-ACTIVATED PROTEIN KINASE KINASE KINASE 20-RELATED"/>
    <property type="match status" value="1"/>
</dbReference>
<keyword evidence="4 10" id="KW-0418">Kinase</keyword>
<evidence type="ECO:0000256" key="2">
    <source>
        <dbReference type="ARBA" id="ARBA00022679"/>
    </source>
</evidence>
<dbReference type="SUPFAM" id="SSF56112">
    <property type="entry name" value="Protein kinase-like (PK-like)"/>
    <property type="match status" value="1"/>
</dbReference>
<evidence type="ECO:0000259" key="9">
    <source>
        <dbReference type="PROSITE" id="PS50042"/>
    </source>
</evidence>
<feature type="domain" description="Protein kinase" evidence="8">
    <location>
        <begin position="16"/>
        <end position="277"/>
    </location>
</feature>
<proteinExistence type="predicted"/>
<keyword evidence="11" id="KW-1185">Reference proteome</keyword>
<evidence type="ECO:0000259" key="8">
    <source>
        <dbReference type="PROSITE" id="PS50011"/>
    </source>
</evidence>
<dbReference type="SMART" id="SM00100">
    <property type="entry name" value="cNMP"/>
    <property type="match status" value="1"/>
</dbReference>
<dbReference type="Proteomes" id="UP000742786">
    <property type="component" value="Unassembled WGS sequence"/>
</dbReference>
<comment type="caution">
    <text evidence="10">The sequence shown here is derived from an EMBL/GenBank/DDBJ whole genome shotgun (WGS) entry which is preliminary data.</text>
</comment>
<evidence type="ECO:0000256" key="5">
    <source>
        <dbReference type="ARBA" id="ARBA00022840"/>
    </source>
</evidence>
<evidence type="ECO:0000256" key="6">
    <source>
        <dbReference type="ARBA" id="ARBA00022992"/>
    </source>
</evidence>
<dbReference type="InterPro" id="IPR011009">
    <property type="entry name" value="Kinase-like_dom_sf"/>
</dbReference>
<dbReference type="Gene3D" id="2.60.120.10">
    <property type="entry name" value="Jelly Rolls"/>
    <property type="match status" value="1"/>
</dbReference>
<dbReference type="Pfam" id="PF00027">
    <property type="entry name" value="cNMP_binding"/>
    <property type="match status" value="1"/>
</dbReference>
<keyword evidence="1" id="KW-0140">cGMP</keyword>
<keyword evidence="6" id="KW-0142">cGMP-binding</keyword>
<feature type="binding site" evidence="7">
    <location>
        <position position="45"/>
    </location>
    <ligand>
        <name>ATP</name>
        <dbReference type="ChEBI" id="CHEBI:30616"/>
    </ligand>
</feature>
<feature type="domain" description="Cyclic nucleotide-binding" evidence="9">
    <location>
        <begin position="302"/>
        <end position="394"/>
    </location>
</feature>